<feature type="chain" id="PRO_5017847897" description="GDT1 family protein" evidence="6">
    <location>
        <begin position="26"/>
        <end position="304"/>
    </location>
</feature>
<dbReference type="GO" id="GO:0005794">
    <property type="term" value="C:Golgi apparatus"/>
    <property type="evidence" value="ECO:0007669"/>
    <property type="project" value="TreeGrafter"/>
</dbReference>
<keyword evidence="4 6" id="KW-1133">Transmembrane helix</keyword>
<dbReference type="GO" id="GO:0015085">
    <property type="term" value="F:calcium ion transmembrane transporter activity"/>
    <property type="evidence" value="ECO:0007669"/>
    <property type="project" value="TreeGrafter"/>
</dbReference>
<evidence type="ECO:0000256" key="6">
    <source>
        <dbReference type="RuleBase" id="RU365102"/>
    </source>
</evidence>
<evidence type="ECO:0000256" key="1">
    <source>
        <dbReference type="ARBA" id="ARBA00004141"/>
    </source>
</evidence>
<evidence type="ECO:0000313" key="8">
    <source>
        <dbReference type="Proteomes" id="UP000275267"/>
    </source>
</evidence>
<dbReference type="Pfam" id="PF01169">
    <property type="entry name" value="GDT1"/>
    <property type="match status" value="2"/>
</dbReference>
<dbReference type="GO" id="GO:0016020">
    <property type="term" value="C:membrane"/>
    <property type="evidence" value="ECO:0007669"/>
    <property type="project" value="UniProtKB-SubCell"/>
</dbReference>
<organism evidence="7 8">
    <name type="scientific">Panicum miliaceum</name>
    <name type="common">Proso millet</name>
    <name type="synonym">Broomcorn millet</name>
    <dbReference type="NCBI Taxonomy" id="4540"/>
    <lineage>
        <taxon>Eukaryota</taxon>
        <taxon>Viridiplantae</taxon>
        <taxon>Streptophyta</taxon>
        <taxon>Embryophyta</taxon>
        <taxon>Tracheophyta</taxon>
        <taxon>Spermatophyta</taxon>
        <taxon>Magnoliopsida</taxon>
        <taxon>Liliopsida</taxon>
        <taxon>Poales</taxon>
        <taxon>Poaceae</taxon>
        <taxon>PACMAD clade</taxon>
        <taxon>Panicoideae</taxon>
        <taxon>Panicodae</taxon>
        <taxon>Paniceae</taxon>
        <taxon>Panicinae</taxon>
        <taxon>Panicum</taxon>
        <taxon>Panicum sect. Panicum</taxon>
    </lineage>
</organism>
<feature type="transmembrane region" description="Helical" evidence="6">
    <location>
        <begin position="108"/>
        <end position="129"/>
    </location>
</feature>
<protein>
    <recommendedName>
        <fullName evidence="6">GDT1 family protein</fullName>
    </recommendedName>
</protein>
<name>A0A3L6PQU2_PANMI</name>
<evidence type="ECO:0000256" key="5">
    <source>
        <dbReference type="ARBA" id="ARBA00023136"/>
    </source>
</evidence>
<accession>A0A3L6PQU2</accession>
<dbReference type="OrthoDB" id="442680at2759"/>
<evidence type="ECO:0000313" key="7">
    <source>
        <dbReference type="EMBL" id="RLM60716.1"/>
    </source>
</evidence>
<dbReference type="GO" id="GO:0032468">
    <property type="term" value="P:Golgi calcium ion homeostasis"/>
    <property type="evidence" value="ECO:0007669"/>
    <property type="project" value="TreeGrafter"/>
</dbReference>
<feature type="transmembrane region" description="Helical" evidence="6">
    <location>
        <begin position="211"/>
        <end position="230"/>
    </location>
</feature>
<dbReference type="GO" id="GO:0032472">
    <property type="term" value="P:Golgi calcium ion transport"/>
    <property type="evidence" value="ECO:0007669"/>
    <property type="project" value="TreeGrafter"/>
</dbReference>
<dbReference type="STRING" id="4540.A0A3L6PQU2"/>
<dbReference type="AlphaFoldDB" id="A0A3L6PQU2"/>
<evidence type="ECO:0000256" key="3">
    <source>
        <dbReference type="ARBA" id="ARBA00022692"/>
    </source>
</evidence>
<reference evidence="8" key="1">
    <citation type="journal article" date="2019" name="Nat. Commun.">
        <title>The genome of broomcorn millet.</title>
        <authorList>
            <person name="Zou C."/>
            <person name="Miki D."/>
            <person name="Li D."/>
            <person name="Tang Q."/>
            <person name="Xiao L."/>
            <person name="Rajput S."/>
            <person name="Deng P."/>
            <person name="Jia W."/>
            <person name="Huang R."/>
            <person name="Zhang M."/>
            <person name="Sun Y."/>
            <person name="Hu J."/>
            <person name="Fu X."/>
            <person name="Schnable P.S."/>
            <person name="Li F."/>
            <person name="Zhang H."/>
            <person name="Feng B."/>
            <person name="Zhu X."/>
            <person name="Liu R."/>
            <person name="Schnable J.C."/>
            <person name="Zhu J.-K."/>
            <person name="Zhang H."/>
        </authorList>
    </citation>
    <scope>NUCLEOTIDE SEQUENCE [LARGE SCALE GENOMIC DNA]</scope>
</reference>
<keyword evidence="5 6" id="KW-0472">Membrane</keyword>
<keyword evidence="3 6" id="KW-0812">Transmembrane</keyword>
<keyword evidence="6" id="KW-0732">Signal</keyword>
<dbReference type="PANTHER" id="PTHR12608">
    <property type="entry name" value="TRANSMEMBRANE PROTEIN HTP-1 RELATED"/>
    <property type="match status" value="1"/>
</dbReference>
<feature type="transmembrane region" description="Helical" evidence="6">
    <location>
        <begin position="281"/>
        <end position="301"/>
    </location>
</feature>
<feature type="transmembrane region" description="Helical" evidence="6">
    <location>
        <begin position="250"/>
        <end position="269"/>
    </location>
</feature>
<keyword evidence="8" id="KW-1185">Reference proteome</keyword>
<dbReference type="EMBL" id="PQIB02000016">
    <property type="protein sequence ID" value="RLM60716.1"/>
    <property type="molecule type" value="Genomic_DNA"/>
</dbReference>
<feature type="transmembrane region" description="Helical" evidence="6">
    <location>
        <begin position="162"/>
        <end position="180"/>
    </location>
</feature>
<evidence type="ECO:0000256" key="2">
    <source>
        <dbReference type="ARBA" id="ARBA00009190"/>
    </source>
</evidence>
<comment type="similarity">
    <text evidence="2 6">Belongs to the GDT1 family.</text>
</comment>
<sequence>MHRRVPAAALLVVLALSVSVSVCAAADQVANGAAGNGTGTGVARLDRRTKMFLQTARARGDAVGAQEPGLGLFDAFFASLSIIVVSEIGDETFIIAALMAMRHPKSTVLSGALSALVVMTVGDTEAFAVSQQLSGGLKWIQVLSTGLGRIVPNLISRKHTNSAATVLYAFFGLRLLYIAWRSDSKASQKKEIEEVEEKLEAGQGKSTFRRVFSRFCTPIFLESFVLTFLAEWGDRSQIATIALATHKNAIGVATGATLGHTICTSIAVVGGSMLASRISQGTVATIGGLLFLGFSLSSYFYPPL</sequence>
<feature type="signal peptide" evidence="6">
    <location>
        <begin position="1"/>
        <end position="25"/>
    </location>
</feature>
<evidence type="ECO:0000256" key="4">
    <source>
        <dbReference type="ARBA" id="ARBA00022989"/>
    </source>
</evidence>
<comment type="subcellular location">
    <subcellularLocation>
        <location evidence="1 6">Membrane</location>
        <topology evidence="1 6">Multi-pass membrane protein</topology>
    </subcellularLocation>
</comment>
<feature type="transmembrane region" description="Helical" evidence="6">
    <location>
        <begin position="76"/>
        <end position="101"/>
    </location>
</feature>
<dbReference type="Proteomes" id="UP000275267">
    <property type="component" value="Unassembled WGS sequence"/>
</dbReference>
<dbReference type="InterPro" id="IPR001727">
    <property type="entry name" value="GDT1-like"/>
</dbReference>
<gene>
    <name evidence="7" type="ORF">C2845_PM14G18890</name>
</gene>
<dbReference type="GO" id="GO:0005384">
    <property type="term" value="F:manganese ion transmembrane transporter activity"/>
    <property type="evidence" value="ECO:0007669"/>
    <property type="project" value="TreeGrafter"/>
</dbReference>
<dbReference type="PANTHER" id="PTHR12608:SF9">
    <property type="entry name" value="GDT1-LIKE PROTEIN 3"/>
    <property type="match status" value="1"/>
</dbReference>
<comment type="caution">
    <text evidence="7">The sequence shown here is derived from an EMBL/GenBank/DDBJ whole genome shotgun (WGS) entry which is preliminary data.</text>
</comment>
<proteinExistence type="inferred from homology"/>